<keyword evidence="4 7" id="KW-0808">Transferase</keyword>
<evidence type="ECO:0000256" key="3">
    <source>
        <dbReference type="ARBA" id="ARBA00004906"/>
    </source>
</evidence>
<dbReference type="InterPro" id="IPR045210">
    <property type="entry name" value="RING-Ubox_PUB"/>
</dbReference>
<evidence type="ECO:0000256" key="7">
    <source>
        <dbReference type="RuleBase" id="RU369093"/>
    </source>
</evidence>
<accession>A0AAN9IIQ9</accession>
<dbReference type="InterPro" id="IPR013083">
    <property type="entry name" value="Znf_RING/FYVE/PHD"/>
</dbReference>
<dbReference type="Pfam" id="PF04564">
    <property type="entry name" value="U-box"/>
    <property type="match status" value="1"/>
</dbReference>
<dbReference type="InterPro" id="IPR058678">
    <property type="entry name" value="ARM_PUB"/>
</dbReference>
<dbReference type="GO" id="GO:0061630">
    <property type="term" value="F:ubiquitin protein ligase activity"/>
    <property type="evidence" value="ECO:0007669"/>
    <property type="project" value="UniProtKB-UniRule"/>
</dbReference>
<feature type="domain" description="U-box" evidence="8">
    <location>
        <begin position="9"/>
        <end position="83"/>
    </location>
</feature>
<evidence type="ECO:0000313" key="10">
    <source>
        <dbReference type="Proteomes" id="UP001372338"/>
    </source>
</evidence>
<dbReference type="CDD" id="cd16664">
    <property type="entry name" value="RING-Ubox_PUB"/>
    <property type="match status" value="1"/>
</dbReference>
<dbReference type="InterPro" id="IPR003613">
    <property type="entry name" value="Ubox_domain"/>
</dbReference>
<dbReference type="Proteomes" id="UP001372338">
    <property type="component" value="Unassembled WGS sequence"/>
</dbReference>
<evidence type="ECO:0000256" key="6">
    <source>
        <dbReference type="ARBA" id="ARBA00022786"/>
    </source>
</evidence>
<comment type="caution">
    <text evidence="9">The sequence shown here is derived from an EMBL/GenBank/DDBJ whole genome shotgun (WGS) entry which is preliminary data.</text>
</comment>
<gene>
    <name evidence="9" type="ORF">RIF29_11045</name>
</gene>
<dbReference type="InterPro" id="IPR011989">
    <property type="entry name" value="ARM-like"/>
</dbReference>
<dbReference type="SMART" id="SM00504">
    <property type="entry name" value="Ubox"/>
    <property type="match status" value="1"/>
</dbReference>
<evidence type="ECO:0000313" key="9">
    <source>
        <dbReference type="EMBL" id="KAK7282353.1"/>
    </source>
</evidence>
<keyword evidence="6 7" id="KW-0833">Ubl conjugation pathway</keyword>
<dbReference type="InterPro" id="IPR016024">
    <property type="entry name" value="ARM-type_fold"/>
</dbReference>
<name>A0AAN9IIQ9_CROPI</name>
<evidence type="ECO:0000256" key="1">
    <source>
        <dbReference type="ARBA" id="ARBA00000900"/>
    </source>
</evidence>
<evidence type="ECO:0000256" key="2">
    <source>
        <dbReference type="ARBA" id="ARBA00003861"/>
    </source>
</evidence>
<protein>
    <recommendedName>
        <fullName evidence="7 8">U-box domain-containing protein</fullName>
        <ecNumber evidence="7">2.3.2.27</ecNumber>
    </recommendedName>
    <alternativeName>
        <fullName evidence="7">RING-type E3 ubiquitin transferase PUB</fullName>
    </alternativeName>
</protein>
<dbReference type="Gene3D" id="3.30.40.10">
    <property type="entry name" value="Zinc/RING finger domain, C3HC4 (zinc finger)"/>
    <property type="match status" value="1"/>
</dbReference>
<comment type="catalytic activity">
    <reaction evidence="1 7">
        <text>S-ubiquitinyl-[E2 ubiquitin-conjugating enzyme]-L-cysteine + [acceptor protein]-L-lysine = [E2 ubiquitin-conjugating enzyme]-L-cysteine + N(6)-ubiquitinyl-[acceptor protein]-L-lysine.</text>
        <dbReference type="EC" id="2.3.2.27"/>
    </reaction>
</comment>
<dbReference type="EC" id="2.3.2.27" evidence="7"/>
<comment type="pathway">
    <text evidence="3 7">Protein modification; protein ubiquitination.</text>
</comment>
<reference evidence="9 10" key="1">
    <citation type="submission" date="2024-01" db="EMBL/GenBank/DDBJ databases">
        <title>The genomes of 5 underutilized Papilionoideae crops provide insights into root nodulation and disease resistanc.</title>
        <authorList>
            <person name="Yuan L."/>
        </authorList>
    </citation>
    <scope>NUCLEOTIDE SEQUENCE [LARGE SCALE GENOMIC DNA]</scope>
    <source>
        <strain evidence="9">ZHUSHIDOU_FW_LH</strain>
        <tissue evidence="9">Leaf</tissue>
    </source>
</reference>
<evidence type="ECO:0000256" key="5">
    <source>
        <dbReference type="ARBA" id="ARBA00022737"/>
    </source>
</evidence>
<dbReference type="EMBL" id="JAYWIO010000002">
    <property type="protein sequence ID" value="KAK7282353.1"/>
    <property type="molecule type" value="Genomic_DNA"/>
</dbReference>
<dbReference type="FunFam" id="3.30.40.10:FF:000502">
    <property type="entry name" value="RING-type E3 ubiquitin transferase"/>
    <property type="match status" value="1"/>
</dbReference>
<comment type="function">
    <text evidence="2 7">Functions as an E3 ubiquitin ligase.</text>
</comment>
<dbReference type="PANTHER" id="PTHR22849">
    <property type="entry name" value="WDSAM1 PROTEIN"/>
    <property type="match status" value="1"/>
</dbReference>
<proteinExistence type="predicted"/>
<dbReference type="PROSITE" id="PS51698">
    <property type="entry name" value="U_BOX"/>
    <property type="match status" value="1"/>
</dbReference>
<evidence type="ECO:0000256" key="4">
    <source>
        <dbReference type="ARBA" id="ARBA00022679"/>
    </source>
</evidence>
<dbReference type="Pfam" id="PF25598">
    <property type="entry name" value="ARM_PUB"/>
    <property type="match status" value="1"/>
</dbReference>
<dbReference type="SUPFAM" id="SSF57850">
    <property type="entry name" value="RING/U-box"/>
    <property type="match status" value="1"/>
</dbReference>
<sequence length="409" mass="45297">MTKEDLCITIPSFFKCPISLDLMQSPVSLCTGITYDRSTIQRWLDNGNDTCPATMQLLHTKHFIPNRTLHSLIQIWSDSVHRRFEPPGSTPKDRLLQAIEDVFDSHTANRFDSLVEVLRFAEDSDENRAFLAKIDGFVGKLVRFLCNVDAGVTGSVQFENLENVIRVFGLLLDKIKDRERLNYSNLKEFNCLDSLLLVLRQGSSDSRIASVRVLEFIAVDSESKILMVEKEGLVTELLNSVSDPLLIETSLSTLVAISAPRRNKVKLVNLGVVKMASRFLSESNSSVSATEKVLKLVEMASSTKEGRTEMCCGDAACIAAILSKAMKVSKAATERAVTTLWSVCYLFGDGMAVEAVVKANGLGKILLLMQTNCSSQVRQMCVDLLKILRVNAKSCIPSYITNSAHIMPF</sequence>
<keyword evidence="5" id="KW-0677">Repeat</keyword>
<dbReference type="InterPro" id="IPR045185">
    <property type="entry name" value="PUB22/23/24-like"/>
</dbReference>
<keyword evidence="10" id="KW-1185">Reference proteome</keyword>
<dbReference type="Gene3D" id="1.25.10.10">
    <property type="entry name" value="Leucine-rich Repeat Variant"/>
    <property type="match status" value="2"/>
</dbReference>
<evidence type="ECO:0000259" key="8">
    <source>
        <dbReference type="PROSITE" id="PS51698"/>
    </source>
</evidence>
<organism evidence="9 10">
    <name type="scientific">Crotalaria pallida</name>
    <name type="common">Smooth rattlebox</name>
    <name type="synonym">Crotalaria striata</name>
    <dbReference type="NCBI Taxonomy" id="3830"/>
    <lineage>
        <taxon>Eukaryota</taxon>
        <taxon>Viridiplantae</taxon>
        <taxon>Streptophyta</taxon>
        <taxon>Embryophyta</taxon>
        <taxon>Tracheophyta</taxon>
        <taxon>Spermatophyta</taxon>
        <taxon>Magnoliopsida</taxon>
        <taxon>eudicotyledons</taxon>
        <taxon>Gunneridae</taxon>
        <taxon>Pentapetalae</taxon>
        <taxon>rosids</taxon>
        <taxon>fabids</taxon>
        <taxon>Fabales</taxon>
        <taxon>Fabaceae</taxon>
        <taxon>Papilionoideae</taxon>
        <taxon>50 kb inversion clade</taxon>
        <taxon>genistoids sensu lato</taxon>
        <taxon>core genistoids</taxon>
        <taxon>Crotalarieae</taxon>
        <taxon>Crotalaria</taxon>
    </lineage>
</organism>
<dbReference type="SUPFAM" id="SSF48371">
    <property type="entry name" value="ARM repeat"/>
    <property type="match status" value="1"/>
</dbReference>
<dbReference type="GO" id="GO:0016567">
    <property type="term" value="P:protein ubiquitination"/>
    <property type="evidence" value="ECO:0007669"/>
    <property type="project" value="UniProtKB-UniRule"/>
</dbReference>
<dbReference type="PANTHER" id="PTHR22849:SF20">
    <property type="entry name" value="U-BOX DOMAIN-CONTAINING PROTEIN 27-RELATED"/>
    <property type="match status" value="1"/>
</dbReference>
<dbReference type="AlphaFoldDB" id="A0AAN9IIQ9"/>